<dbReference type="EMBL" id="CP109071">
    <property type="protein sequence ID" value="WSA30560.1"/>
    <property type="molecule type" value="Genomic_DNA"/>
</dbReference>
<organism evidence="2 4">
    <name type="scientific">Micromonospora peucetia</name>
    <dbReference type="NCBI Taxonomy" id="47871"/>
    <lineage>
        <taxon>Bacteria</taxon>
        <taxon>Bacillati</taxon>
        <taxon>Actinomycetota</taxon>
        <taxon>Actinomycetes</taxon>
        <taxon>Micromonosporales</taxon>
        <taxon>Micromonosporaceae</taxon>
        <taxon>Micromonospora</taxon>
    </lineage>
</organism>
<feature type="signal peptide" evidence="1">
    <location>
        <begin position="1"/>
        <end position="34"/>
    </location>
</feature>
<accession>A0A1C6VLD5</accession>
<protein>
    <submittedName>
        <fullName evidence="2">Uncharacterized protein</fullName>
    </submittedName>
</protein>
<evidence type="ECO:0000313" key="2">
    <source>
        <dbReference type="EMBL" id="SCL67139.1"/>
    </source>
</evidence>
<reference evidence="2 4" key="1">
    <citation type="submission" date="2016-06" db="EMBL/GenBank/DDBJ databases">
        <authorList>
            <person name="Kjaerup R.B."/>
            <person name="Dalgaard T.S."/>
            <person name="Juul-Madsen H.R."/>
        </authorList>
    </citation>
    <scope>NUCLEOTIDE SEQUENCE [LARGE SCALE GENOMIC DNA]</scope>
    <source>
        <strain evidence="2 4">DSM 43363</strain>
    </source>
</reference>
<evidence type="ECO:0000313" key="3">
    <source>
        <dbReference type="EMBL" id="WSA30560.1"/>
    </source>
</evidence>
<reference evidence="3 5" key="2">
    <citation type="submission" date="2022-10" db="EMBL/GenBank/DDBJ databases">
        <title>The complete genomes of actinobacterial strains from the NBC collection.</title>
        <authorList>
            <person name="Joergensen T.S."/>
            <person name="Alvarez Arevalo M."/>
            <person name="Sterndorff E.B."/>
            <person name="Faurdal D."/>
            <person name="Vuksanovic O."/>
            <person name="Mourched A.-S."/>
            <person name="Charusanti P."/>
            <person name="Shaw S."/>
            <person name="Blin K."/>
            <person name="Weber T."/>
        </authorList>
    </citation>
    <scope>NUCLEOTIDE SEQUENCE [LARGE SCALE GENOMIC DNA]</scope>
    <source>
        <strain evidence="3 5">NBC 01809</strain>
    </source>
</reference>
<gene>
    <name evidence="2" type="ORF">GA0070608_3442</name>
    <name evidence="3" type="ORF">OIE14_20535</name>
</gene>
<name>A0A1C6VLD5_9ACTN</name>
<evidence type="ECO:0000256" key="1">
    <source>
        <dbReference type="SAM" id="SignalP"/>
    </source>
</evidence>
<dbReference type="RefSeq" id="WP_141719478.1">
    <property type="nucleotide sequence ID" value="NZ_CP109071.1"/>
</dbReference>
<proteinExistence type="predicted"/>
<dbReference type="Proteomes" id="UP000199343">
    <property type="component" value="Unassembled WGS sequence"/>
</dbReference>
<dbReference type="EMBL" id="FMIC01000002">
    <property type="protein sequence ID" value="SCL67139.1"/>
    <property type="molecule type" value="Genomic_DNA"/>
</dbReference>
<dbReference type="OrthoDB" id="3362466at2"/>
<feature type="chain" id="PRO_5008748812" evidence="1">
    <location>
        <begin position="35"/>
        <end position="269"/>
    </location>
</feature>
<dbReference type="STRING" id="47871.GA0070608_3442"/>
<dbReference type="Proteomes" id="UP001334804">
    <property type="component" value="Chromosome"/>
</dbReference>
<evidence type="ECO:0000313" key="5">
    <source>
        <dbReference type="Proteomes" id="UP001334804"/>
    </source>
</evidence>
<keyword evidence="5" id="KW-1185">Reference proteome</keyword>
<evidence type="ECO:0000313" key="4">
    <source>
        <dbReference type="Proteomes" id="UP000199343"/>
    </source>
</evidence>
<keyword evidence="1" id="KW-0732">Signal</keyword>
<dbReference type="AlphaFoldDB" id="A0A1C6VLD5"/>
<sequence>MKAHSRWRSTRMTLVAALVAALAAALLPASPAFALPSGSGWSASWSYYHPTAYQYAGALPGVRLTGYATDNSGTGTTLGTIEDTADDARCARVMLYAYGVGYVADRTTCGSGSYLTYSTGSFSQGLLVIVYRMITGTSTHDKGFAMFIPGSSADPELRTVGTGASWSYYTSTAFQYTVTRPGVRLIGYGAHQYTDQRSSLNTVEKTAGTVGCATAKVTGGVSTSGGTCVNGGSQSFSRSDLTNNLEASACYQPIPGTRRCLAVGIPEPW</sequence>